<feature type="region of interest" description="Disordered" evidence="5">
    <location>
        <begin position="50"/>
        <end position="93"/>
    </location>
</feature>
<keyword evidence="2" id="KW-0238">DNA-binding</keyword>
<evidence type="ECO:0000256" key="3">
    <source>
        <dbReference type="ARBA" id="ARBA00023163"/>
    </source>
</evidence>
<dbReference type="InterPro" id="IPR001138">
    <property type="entry name" value="Zn2Cys6_DnaBD"/>
</dbReference>
<sequence length="304" mass="33497">MEYYNTRMMGRKLKDSCDLCSASKLRCGKQKPACARCASLNQLCSYSPARRAGRPHRVRREKVQQQGVVTPVVHDSQLNEPGRSPDQGSEANPDNATLLALQTTRHYQNHQQQSAEPSPCQGPDLDTGEGDCTRSALFILEQLNIARTRSGLTYTSLTITEACQRLLAILICPCSEQPGVALLLASGCISLMDTVHDLANNHFAQDTASPELSNSTTTTPSTENDMSILPMHSSSHNIVSNSHCGVEELSRIAKVISQFTDRYNQEPTSGTGWTHTTWMVAPIVALLRFRLQCITHEAARRLVF</sequence>
<feature type="region of interest" description="Disordered" evidence="5">
    <location>
        <begin position="106"/>
        <end position="126"/>
    </location>
</feature>
<evidence type="ECO:0000256" key="1">
    <source>
        <dbReference type="ARBA" id="ARBA00023015"/>
    </source>
</evidence>
<gene>
    <name evidence="7" type="ORF">PT974_08043</name>
</gene>
<comment type="caution">
    <text evidence="7">The sequence shown here is derived from an EMBL/GenBank/DDBJ whole genome shotgun (WGS) entry which is preliminary data.</text>
</comment>
<accession>A0ABR0SC91</accession>
<dbReference type="CDD" id="cd00067">
    <property type="entry name" value="GAL4"/>
    <property type="match status" value="1"/>
</dbReference>
<feature type="compositionally biased region" description="Basic residues" evidence="5">
    <location>
        <begin position="51"/>
        <end position="60"/>
    </location>
</feature>
<evidence type="ECO:0000256" key="5">
    <source>
        <dbReference type="SAM" id="MobiDB-lite"/>
    </source>
</evidence>
<dbReference type="SUPFAM" id="SSF57701">
    <property type="entry name" value="Zn2/Cys6 DNA-binding domain"/>
    <property type="match status" value="1"/>
</dbReference>
<evidence type="ECO:0000313" key="8">
    <source>
        <dbReference type="Proteomes" id="UP001338125"/>
    </source>
</evidence>
<dbReference type="PROSITE" id="PS00463">
    <property type="entry name" value="ZN2_CY6_FUNGAL_1"/>
    <property type="match status" value="1"/>
</dbReference>
<name>A0ABR0SC91_9HYPO</name>
<proteinExistence type="predicted"/>
<dbReference type="PANTHER" id="PTHR31069:SF31">
    <property type="entry name" value="MONODICTYPHENONE CLUSTER TRANSCRIPTION FACTOR-RELATED"/>
    <property type="match status" value="1"/>
</dbReference>
<dbReference type="PROSITE" id="PS50048">
    <property type="entry name" value="ZN2_CY6_FUNGAL_2"/>
    <property type="match status" value="1"/>
</dbReference>
<dbReference type="Pfam" id="PF00172">
    <property type="entry name" value="Zn_clus"/>
    <property type="match status" value="1"/>
</dbReference>
<keyword evidence="8" id="KW-1185">Reference proteome</keyword>
<dbReference type="PANTHER" id="PTHR31069">
    <property type="entry name" value="OLEATE-ACTIVATED TRANSCRIPTION FACTOR 1-RELATED"/>
    <property type="match status" value="1"/>
</dbReference>
<keyword evidence="4" id="KW-0539">Nucleus</keyword>
<feature type="domain" description="Zn(2)-C6 fungal-type" evidence="6">
    <location>
        <begin position="16"/>
        <end position="46"/>
    </location>
</feature>
<dbReference type="InterPro" id="IPR036864">
    <property type="entry name" value="Zn2-C6_fun-type_DNA-bd_sf"/>
</dbReference>
<dbReference type="SMART" id="SM00066">
    <property type="entry name" value="GAL4"/>
    <property type="match status" value="1"/>
</dbReference>
<keyword evidence="1" id="KW-0805">Transcription regulation</keyword>
<reference evidence="7 8" key="1">
    <citation type="submission" date="2024-01" db="EMBL/GenBank/DDBJ databases">
        <title>Complete genome of Cladobotryum mycophilum ATHUM6906.</title>
        <authorList>
            <person name="Christinaki A.C."/>
            <person name="Myridakis A.I."/>
            <person name="Kouvelis V.N."/>
        </authorList>
    </citation>
    <scope>NUCLEOTIDE SEQUENCE [LARGE SCALE GENOMIC DNA]</scope>
    <source>
        <strain evidence="7 8">ATHUM6906</strain>
    </source>
</reference>
<protein>
    <recommendedName>
        <fullName evidence="6">Zn(2)-C6 fungal-type domain-containing protein</fullName>
    </recommendedName>
</protein>
<dbReference type="Gene3D" id="4.10.240.10">
    <property type="entry name" value="Zn(2)-C6 fungal-type DNA-binding domain"/>
    <property type="match status" value="1"/>
</dbReference>
<dbReference type="Proteomes" id="UP001338125">
    <property type="component" value="Unassembled WGS sequence"/>
</dbReference>
<dbReference type="PRINTS" id="PR00755">
    <property type="entry name" value="AFLATOXINBRP"/>
</dbReference>
<evidence type="ECO:0000313" key="7">
    <source>
        <dbReference type="EMBL" id="KAK5989782.1"/>
    </source>
</evidence>
<evidence type="ECO:0000256" key="2">
    <source>
        <dbReference type="ARBA" id="ARBA00023125"/>
    </source>
</evidence>
<evidence type="ECO:0000256" key="4">
    <source>
        <dbReference type="ARBA" id="ARBA00023242"/>
    </source>
</evidence>
<evidence type="ECO:0000259" key="6">
    <source>
        <dbReference type="PROSITE" id="PS50048"/>
    </source>
</evidence>
<organism evidence="7 8">
    <name type="scientific">Cladobotryum mycophilum</name>
    <dbReference type="NCBI Taxonomy" id="491253"/>
    <lineage>
        <taxon>Eukaryota</taxon>
        <taxon>Fungi</taxon>
        <taxon>Dikarya</taxon>
        <taxon>Ascomycota</taxon>
        <taxon>Pezizomycotina</taxon>
        <taxon>Sordariomycetes</taxon>
        <taxon>Hypocreomycetidae</taxon>
        <taxon>Hypocreales</taxon>
        <taxon>Hypocreaceae</taxon>
        <taxon>Cladobotryum</taxon>
    </lineage>
</organism>
<feature type="compositionally biased region" description="Polar residues" evidence="5">
    <location>
        <begin position="106"/>
        <end position="116"/>
    </location>
</feature>
<dbReference type="EMBL" id="JAVFKD010000014">
    <property type="protein sequence ID" value="KAK5989782.1"/>
    <property type="molecule type" value="Genomic_DNA"/>
</dbReference>
<dbReference type="InterPro" id="IPR050675">
    <property type="entry name" value="OAF3"/>
</dbReference>
<keyword evidence="3" id="KW-0804">Transcription</keyword>